<accession>A0AAD4MXG4</accession>
<organism evidence="1 2">
    <name type="scientific">Ditylenchus destructor</name>
    <dbReference type="NCBI Taxonomy" id="166010"/>
    <lineage>
        <taxon>Eukaryota</taxon>
        <taxon>Metazoa</taxon>
        <taxon>Ecdysozoa</taxon>
        <taxon>Nematoda</taxon>
        <taxon>Chromadorea</taxon>
        <taxon>Rhabditida</taxon>
        <taxon>Tylenchina</taxon>
        <taxon>Tylenchomorpha</taxon>
        <taxon>Sphaerularioidea</taxon>
        <taxon>Anguinidae</taxon>
        <taxon>Anguininae</taxon>
        <taxon>Ditylenchus</taxon>
    </lineage>
</organism>
<dbReference type="EMBL" id="JAKKPZ010000035">
    <property type="protein sequence ID" value="KAI1708459.1"/>
    <property type="molecule type" value="Genomic_DNA"/>
</dbReference>
<reference evidence="1" key="1">
    <citation type="submission" date="2022-01" db="EMBL/GenBank/DDBJ databases">
        <title>Genome Sequence Resource for Two Populations of Ditylenchus destructor, the Migratory Endoparasitic Phytonematode.</title>
        <authorList>
            <person name="Zhang H."/>
            <person name="Lin R."/>
            <person name="Xie B."/>
        </authorList>
    </citation>
    <scope>NUCLEOTIDE SEQUENCE</scope>
    <source>
        <strain evidence="1">BazhouSP</strain>
    </source>
</reference>
<keyword evidence="2" id="KW-1185">Reference proteome</keyword>
<name>A0AAD4MXG4_9BILA</name>
<comment type="caution">
    <text evidence="1">The sequence shown here is derived from an EMBL/GenBank/DDBJ whole genome shotgun (WGS) entry which is preliminary data.</text>
</comment>
<dbReference type="Proteomes" id="UP001201812">
    <property type="component" value="Unassembled WGS sequence"/>
</dbReference>
<dbReference type="AlphaFoldDB" id="A0AAD4MXG4"/>
<proteinExistence type="predicted"/>
<protein>
    <submittedName>
        <fullName evidence="1">Uncharacterized protein</fullName>
    </submittedName>
</protein>
<gene>
    <name evidence="1" type="ORF">DdX_11843</name>
</gene>
<evidence type="ECO:0000313" key="2">
    <source>
        <dbReference type="Proteomes" id="UP001201812"/>
    </source>
</evidence>
<sequence length="641" mass="73086">MDFTPLLHSSKSKVCLAPEILLELCFFHDRAGLDVLQLTTRSFRNLIEKYSTRLSVRLHCFLAFVPNGARLILAGNGSPSKEFHFDPVYTEHTSNAPSTTKENEALQQQAQALRNGKYVIDKIHILCTSQFGPAQLCEEIVHLSQCCWLVENLIFWIGEQHALSGEDVGWLLEKFSRVKQLRILPSAYINREFRRGNNQSILKTIVDILNLGLARAVSEFYLTPTCTLEDPPEQAILDFCFDFSHYKIDGRARMVVLRGLGIGNDFVRNTVERMATLKQHLKIFLMECYINYESTDYKNLDKTMQKVTEDGPVYTYTAHGVSILVAESRKAKGIHIRNGFEIAENLWHPHGNNFSSCTKPKNVLDSQQQMIAFWRNSFSTSMRKRTVPQATKKTDSRCNSSEERQIKGTSVYGTRNFAMFELARMGTCKASLLLEDEENLTGVLGSNEHNHVAAPSRQQAETRRQHMKEQIQANPRTRPFRLRAHGRANVDDEVFERMGADEALDKMVCRVKNKLYGNVNRANPLEIQIPPELLMKDGESILIYDSRNTRPDQADTVLVFSHSQLLDLLKNNRRWSLDGTFSSAPRPWTQVLVIGCYVGSRLIVAVQALLPGKKSTYYREVLDVVRRMVNPAQPAKCNYFE</sequence>
<evidence type="ECO:0000313" key="1">
    <source>
        <dbReference type="EMBL" id="KAI1708459.1"/>
    </source>
</evidence>